<dbReference type="Gene3D" id="1.10.150.280">
    <property type="entry name" value="AF1531-like domain"/>
    <property type="match status" value="1"/>
</dbReference>
<evidence type="ECO:0000313" key="1">
    <source>
        <dbReference type="EMBL" id="UPV74048.1"/>
    </source>
</evidence>
<sequence>MSEQNDDEEQVPAVVLDYLPHGRADDDRPQYQKPALTYALGVEEFRLFEVTLEEDVSLTITDRFDADTGDELVANVREIEFEDLSGAAQSELEHAIRDVVETDEERFVNFYNDAQPITLRLHQLNLLPGIGKKLRNNILEERKGKPFQSFEDLEGRVSGLHNPKEVLVERILEEIREDDLKYRTFVRVEEQQE</sequence>
<dbReference type="Gene3D" id="2.40.50.140">
    <property type="entry name" value="Nucleic acid-binding proteins"/>
    <property type="match status" value="1"/>
</dbReference>
<dbReference type="SUPFAM" id="SSF160975">
    <property type="entry name" value="AF1531-like"/>
    <property type="match status" value="1"/>
</dbReference>
<dbReference type="RefSeq" id="WP_248650097.1">
    <property type="nucleotide sequence ID" value="NZ_CP096659.1"/>
</dbReference>
<protein>
    <submittedName>
        <fullName evidence="1">DUF655 domain-containing protein</fullName>
    </submittedName>
</protein>
<dbReference type="InterPro" id="IPR007003">
    <property type="entry name" value="DUF655"/>
</dbReference>
<evidence type="ECO:0000313" key="2">
    <source>
        <dbReference type="Proteomes" id="UP000830729"/>
    </source>
</evidence>
<dbReference type="PANTHER" id="PTHR40734">
    <property type="entry name" value="TRNA-SPECIFIC ADENOSINE DEAMINASE-RELATED"/>
    <property type="match status" value="1"/>
</dbReference>
<dbReference type="InterPro" id="IPR012340">
    <property type="entry name" value="NA-bd_OB-fold"/>
</dbReference>
<dbReference type="PANTHER" id="PTHR40734:SF1">
    <property type="entry name" value="DNA-BINDING PROTEIN"/>
    <property type="match status" value="1"/>
</dbReference>
<reference evidence="1 2" key="1">
    <citation type="submission" date="2022-04" db="EMBL/GenBank/DDBJ databases">
        <title>Diverse halophilic archaea isolated from saline environments.</title>
        <authorList>
            <person name="Cui H.-L."/>
        </authorList>
    </citation>
    <scope>NUCLEOTIDE SEQUENCE [LARGE SCALE GENOMIC DNA]</scope>
    <source>
        <strain evidence="1 2">XZYJT49</strain>
    </source>
</reference>
<dbReference type="EMBL" id="CP096659">
    <property type="protein sequence ID" value="UPV74048.1"/>
    <property type="molecule type" value="Genomic_DNA"/>
</dbReference>
<dbReference type="Pfam" id="PF04919">
    <property type="entry name" value="DUF655"/>
    <property type="match status" value="1"/>
</dbReference>
<dbReference type="KEGG" id="halx:M0R89_16100"/>
<dbReference type="Proteomes" id="UP000830729">
    <property type="component" value="Chromosome"/>
</dbReference>
<dbReference type="GeneID" id="72186753"/>
<gene>
    <name evidence="1" type="ORF">M0R89_16100</name>
</gene>
<organism evidence="1 2">
    <name type="scientific">Halorussus limi</name>
    <dbReference type="NCBI Taxonomy" id="2938695"/>
    <lineage>
        <taxon>Archaea</taxon>
        <taxon>Methanobacteriati</taxon>
        <taxon>Methanobacteriota</taxon>
        <taxon>Stenosarchaea group</taxon>
        <taxon>Halobacteria</taxon>
        <taxon>Halobacteriales</taxon>
        <taxon>Haladaptataceae</taxon>
        <taxon>Halorussus</taxon>
    </lineage>
</organism>
<name>A0A8U0HT44_9EURY</name>
<keyword evidence="2" id="KW-1185">Reference proteome</keyword>
<proteinExistence type="predicted"/>
<accession>A0A8U0HT44</accession>
<dbReference type="AlphaFoldDB" id="A0A8U0HT44"/>